<reference evidence="2" key="1">
    <citation type="submission" date="2016-02" db="EMBL/GenBank/DDBJ databases">
        <title>Halorhodospira halochloris DSM-1059 complete genome, version 2.</title>
        <authorList>
            <person name="Tsukatani Y."/>
        </authorList>
    </citation>
    <scope>NUCLEOTIDE SEQUENCE</scope>
    <source>
        <strain evidence="2">DSM 1059</strain>
    </source>
</reference>
<feature type="transmembrane region" description="Helical" evidence="1">
    <location>
        <begin position="20"/>
        <end position="43"/>
    </location>
</feature>
<feature type="transmembrane region" description="Helical" evidence="1">
    <location>
        <begin position="221"/>
        <end position="238"/>
    </location>
</feature>
<dbReference type="KEGG" id="hhk:HH1059_21080"/>
<evidence type="ECO:0000256" key="1">
    <source>
        <dbReference type="SAM" id="Phobius"/>
    </source>
</evidence>
<dbReference type="AlphaFoldDB" id="A0A0X8XBX8"/>
<evidence type="ECO:0000313" key="3">
    <source>
        <dbReference type="Proteomes" id="UP000218890"/>
    </source>
</evidence>
<name>A0A0X8XBX8_HALHR</name>
<dbReference type="EMBL" id="AP017372">
    <property type="protein sequence ID" value="BAU58818.1"/>
    <property type="molecule type" value="Genomic_DNA"/>
</dbReference>
<keyword evidence="1" id="KW-0812">Transmembrane</keyword>
<keyword evidence="1" id="KW-0472">Membrane</keyword>
<accession>A0A0X8XBX8</accession>
<evidence type="ECO:0000313" key="2">
    <source>
        <dbReference type="EMBL" id="BAU58818.1"/>
    </source>
</evidence>
<feature type="transmembrane region" description="Helical" evidence="1">
    <location>
        <begin position="198"/>
        <end position="215"/>
    </location>
</feature>
<feature type="transmembrane region" description="Helical" evidence="1">
    <location>
        <begin position="94"/>
        <end position="116"/>
    </location>
</feature>
<feature type="transmembrane region" description="Helical" evidence="1">
    <location>
        <begin position="55"/>
        <end position="82"/>
    </location>
</feature>
<organism evidence="2 3">
    <name type="scientific">Halorhodospira halochloris</name>
    <name type="common">Ectothiorhodospira halochloris</name>
    <dbReference type="NCBI Taxonomy" id="1052"/>
    <lineage>
        <taxon>Bacteria</taxon>
        <taxon>Pseudomonadati</taxon>
        <taxon>Pseudomonadota</taxon>
        <taxon>Gammaproteobacteria</taxon>
        <taxon>Chromatiales</taxon>
        <taxon>Ectothiorhodospiraceae</taxon>
        <taxon>Halorhodospira</taxon>
    </lineage>
</organism>
<proteinExistence type="predicted"/>
<dbReference type="OrthoDB" id="9991719at2"/>
<keyword evidence="1" id="KW-1133">Transmembrane helix</keyword>
<gene>
    <name evidence="2" type="ORF">HH1059_21080</name>
</gene>
<protein>
    <recommendedName>
        <fullName evidence="4">Transmembrane protein</fullName>
    </recommendedName>
</protein>
<dbReference type="Proteomes" id="UP000218890">
    <property type="component" value="Chromosome"/>
</dbReference>
<keyword evidence="3" id="KW-1185">Reference proteome</keyword>
<dbReference type="RefSeq" id="WP_096410112.1">
    <property type="nucleotide sequence ID" value="NZ_AP017372.2"/>
</dbReference>
<evidence type="ECO:0008006" key="4">
    <source>
        <dbReference type="Google" id="ProtNLM"/>
    </source>
</evidence>
<sequence>MLRDIAIIISNGFLILSKGWLRVCLPALVLVYLATLAPTWAYVQLNQLQFPIQAALSVWIAALALGVALAVTTLLTAAFCGLPVRLFPRALMRLVHVWLLQAIWLIIPAILLAASLQFTELINYSLQPWADAHALDRLSNIWATAPTLEIATGIGIYGLFAVVTGIWLWPPLAILRLSDELRSTRSLARRMLQRIPSLEWSMVIFILAVVPAATFFPAVSAATLIVVAAWPAIATAALQRSNEIYRRSNNASSDITGIYSR</sequence>
<feature type="transmembrane region" description="Helical" evidence="1">
    <location>
        <begin position="154"/>
        <end position="177"/>
    </location>
</feature>